<evidence type="ECO:0000259" key="10">
    <source>
        <dbReference type="Pfam" id="PF21082"/>
    </source>
</evidence>
<dbReference type="InterPro" id="IPR049278">
    <property type="entry name" value="MS_channel_C"/>
</dbReference>
<keyword evidence="6 8" id="KW-0472">Membrane</keyword>
<gene>
    <name evidence="11" type="ORF">H5P30_02570</name>
</gene>
<keyword evidence="5 8" id="KW-1133">Transmembrane helix</keyword>
<dbReference type="EMBL" id="JACHVA010000033">
    <property type="protein sequence ID" value="MBC2600659.1"/>
    <property type="molecule type" value="Genomic_DNA"/>
</dbReference>
<dbReference type="Pfam" id="PF21082">
    <property type="entry name" value="MS_channel_3rd"/>
    <property type="match status" value="1"/>
</dbReference>
<dbReference type="PANTHER" id="PTHR30221:SF1">
    <property type="entry name" value="SMALL-CONDUCTANCE MECHANOSENSITIVE CHANNEL"/>
    <property type="match status" value="1"/>
</dbReference>
<dbReference type="InterPro" id="IPR006685">
    <property type="entry name" value="MscS_channel_2nd"/>
</dbReference>
<dbReference type="InterPro" id="IPR011066">
    <property type="entry name" value="MscS_channel_C_sf"/>
</dbReference>
<dbReference type="InterPro" id="IPR045275">
    <property type="entry name" value="MscS_archaea/bacteria_type"/>
</dbReference>
<keyword evidence="4 8" id="KW-0812">Transmembrane</keyword>
<dbReference type="GO" id="GO:0005886">
    <property type="term" value="C:plasma membrane"/>
    <property type="evidence" value="ECO:0007669"/>
    <property type="project" value="UniProtKB-SubCell"/>
</dbReference>
<dbReference type="Pfam" id="PF00924">
    <property type="entry name" value="MS_channel_2nd"/>
    <property type="match status" value="1"/>
</dbReference>
<proteinExistence type="inferred from homology"/>
<dbReference type="Gene3D" id="1.10.287.1260">
    <property type="match status" value="1"/>
</dbReference>
<comment type="caution">
    <text evidence="11">The sequence shown here is derived from an EMBL/GenBank/DDBJ whole genome shotgun (WGS) entry which is preliminary data.</text>
</comment>
<dbReference type="GO" id="GO:0008381">
    <property type="term" value="F:mechanosensitive monoatomic ion channel activity"/>
    <property type="evidence" value="ECO:0007669"/>
    <property type="project" value="InterPro"/>
</dbReference>
<accession>A0A7X1AVH7</accession>
<evidence type="ECO:0000256" key="5">
    <source>
        <dbReference type="ARBA" id="ARBA00022989"/>
    </source>
</evidence>
<evidence type="ECO:0000259" key="9">
    <source>
        <dbReference type="Pfam" id="PF00924"/>
    </source>
</evidence>
<dbReference type="Gene3D" id="2.30.30.60">
    <property type="match status" value="1"/>
</dbReference>
<feature type="domain" description="Mechanosensitive ion channel MscS C-terminal" evidence="10">
    <location>
        <begin position="383"/>
        <end position="492"/>
    </location>
</feature>
<reference evidence="11 12" key="1">
    <citation type="submission" date="2020-07" db="EMBL/GenBank/DDBJ databases">
        <authorList>
            <person name="Feng X."/>
        </authorList>
    </citation>
    <scope>NUCLEOTIDE SEQUENCE [LARGE SCALE GENOMIC DNA]</scope>
    <source>
        <strain evidence="11 12">JCM14086</strain>
    </source>
</reference>
<name>A0A7X1AVH7_9BACT</name>
<evidence type="ECO:0000313" key="11">
    <source>
        <dbReference type="EMBL" id="MBC2600659.1"/>
    </source>
</evidence>
<dbReference type="RefSeq" id="WP_185691399.1">
    <property type="nucleotide sequence ID" value="NZ_JACHVA010000033.1"/>
</dbReference>
<evidence type="ECO:0000256" key="2">
    <source>
        <dbReference type="ARBA" id="ARBA00008017"/>
    </source>
</evidence>
<evidence type="ECO:0000256" key="7">
    <source>
        <dbReference type="SAM" id="MobiDB-lite"/>
    </source>
</evidence>
<organism evidence="11 12">
    <name type="scientific">Puniceicoccus vermicola</name>
    <dbReference type="NCBI Taxonomy" id="388746"/>
    <lineage>
        <taxon>Bacteria</taxon>
        <taxon>Pseudomonadati</taxon>
        <taxon>Verrucomicrobiota</taxon>
        <taxon>Opitutia</taxon>
        <taxon>Puniceicoccales</taxon>
        <taxon>Puniceicoccaceae</taxon>
        <taxon>Puniceicoccus</taxon>
    </lineage>
</organism>
<evidence type="ECO:0000256" key="8">
    <source>
        <dbReference type="SAM" id="Phobius"/>
    </source>
</evidence>
<feature type="region of interest" description="Disordered" evidence="7">
    <location>
        <begin position="497"/>
        <end position="519"/>
    </location>
</feature>
<dbReference type="AlphaFoldDB" id="A0A7X1AVH7"/>
<dbReference type="InterPro" id="IPR023408">
    <property type="entry name" value="MscS_beta-dom_sf"/>
</dbReference>
<dbReference type="PANTHER" id="PTHR30221">
    <property type="entry name" value="SMALL-CONDUCTANCE MECHANOSENSITIVE CHANNEL"/>
    <property type="match status" value="1"/>
</dbReference>
<dbReference type="Proteomes" id="UP000525652">
    <property type="component" value="Unassembled WGS sequence"/>
</dbReference>
<sequence>MNALIYGGSENTERVQQTLPPGFPPLGPESIALKRVFDRLGTLDKVDFPDASNLVDSSLDSFEVFPYAVDHEWIWQILSEAPEHRIELSKTDSGWRFSEETLVNAPALLQSLRNIPPVFNHSGETELIERVFVPMLNNSPWWSWLVMAISIPPAFFIGKLTRKGVLHLGDRIEKKTRPLIGSMFRSVASASAIIVGTIIFVIGGSFIELSPALSGLYWDFVRAILLVALVFLLLGITDIVATLIRKKIGSKNPEYGEMTVTIIQRVVRSFIFVILIIFLLENVLGFHIGALITGIGIIGLAISLAGKETAQNLFGAISIFINRPFAVGDWVRFRGDIGEVVDVRMQATRIRILSGEMKIVPNMQFISKEVDNLSMRPYIRREMNLSLPYGTPPDKVEKAIEVLKGILEDDEIAQNGRFVAKDDPSKNPSPHVSFSEYGSYYLNLQVYYWYFIGETGEELDRRNDRGWFSYLDHCTLVNQRILRAFAENDIEFAFPTQTIELEKKTPPESEDSQESETHQ</sequence>
<keyword evidence="12" id="KW-1185">Reference proteome</keyword>
<keyword evidence="3" id="KW-1003">Cell membrane</keyword>
<evidence type="ECO:0000313" key="12">
    <source>
        <dbReference type="Proteomes" id="UP000525652"/>
    </source>
</evidence>
<evidence type="ECO:0000256" key="6">
    <source>
        <dbReference type="ARBA" id="ARBA00023136"/>
    </source>
</evidence>
<dbReference type="SUPFAM" id="SSF82689">
    <property type="entry name" value="Mechanosensitive channel protein MscS (YggB), C-terminal domain"/>
    <property type="match status" value="1"/>
</dbReference>
<dbReference type="SUPFAM" id="SSF82861">
    <property type="entry name" value="Mechanosensitive channel protein MscS (YggB), transmembrane region"/>
    <property type="match status" value="1"/>
</dbReference>
<feature type="transmembrane region" description="Helical" evidence="8">
    <location>
        <begin position="141"/>
        <end position="161"/>
    </location>
</feature>
<dbReference type="InterPro" id="IPR010920">
    <property type="entry name" value="LSM_dom_sf"/>
</dbReference>
<feature type="domain" description="Mechanosensitive ion channel MscS" evidence="9">
    <location>
        <begin position="309"/>
        <end position="374"/>
    </location>
</feature>
<comment type="similarity">
    <text evidence="2">Belongs to the MscS (TC 1.A.23) family.</text>
</comment>
<dbReference type="SUPFAM" id="SSF50182">
    <property type="entry name" value="Sm-like ribonucleoproteins"/>
    <property type="match status" value="1"/>
</dbReference>
<comment type="subcellular location">
    <subcellularLocation>
        <location evidence="1">Cell membrane</location>
        <topology evidence="1">Multi-pass membrane protein</topology>
    </subcellularLocation>
</comment>
<feature type="transmembrane region" description="Helical" evidence="8">
    <location>
        <begin position="262"/>
        <end position="280"/>
    </location>
</feature>
<dbReference type="Gene3D" id="3.30.70.100">
    <property type="match status" value="1"/>
</dbReference>
<protein>
    <submittedName>
        <fullName evidence="11">Mechanosensitive ion channel family protein</fullName>
    </submittedName>
</protein>
<evidence type="ECO:0000256" key="3">
    <source>
        <dbReference type="ARBA" id="ARBA00022475"/>
    </source>
</evidence>
<evidence type="ECO:0000256" key="1">
    <source>
        <dbReference type="ARBA" id="ARBA00004651"/>
    </source>
</evidence>
<evidence type="ECO:0000256" key="4">
    <source>
        <dbReference type="ARBA" id="ARBA00022692"/>
    </source>
</evidence>
<feature type="compositionally biased region" description="Acidic residues" evidence="7">
    <location>
        <begin position="508"/>
        <end position="519"/>
    </location>
</feature>
<feature type="transmembrane region" description="Helical" evidence="8">
    <location>
        <begin position="223"/>
        <end position="241"/>
    </location>
</feature>
<dbReference type="InterPro" id="IPR011014">
    <property type="entry name" value="MscS_channel_TM-2"/>
</dbReference>
<feature type="transmembrane region" description="Helical" evidence="8">
    <location>
        <begin position="182"/>
        <end position="203"/>
    </location>
</feature>